<evidence type="ECO:0000313" key="1">
    <source>
        <dbReference type="EMBL" id="CAB4165092.1"/>
    </source>
</evidence>
<organism evidence="1">
    <name type="scientific">uncultured Caudovirales phage</name>
    <dbReference type="NCBI Taxonomy" id="2100421"/>
    <lineage>
        <taxon>Viruses</taxon>
        <taxon>Duplodnaviria</taxon>
        <taxon>Heunggongvirae</taxon>
        <taxon>Uroviricota</taxon>
        <taxon>Caudoviricetes</taxon>
        <taxon>Peduoviridae</taxon>
        <taxon>Maltschvirus</taxon>
        <taxon>Maltschvirus maltsch</taxon>
    </lineage>
</organism>
<reference evidence="1" key="1">
    <citation type="submission" date="2020-04" db="EMBL/GenBank/DDBJ databases">
        <authorList>
            <person name="Chiriac C."/>
            <person name="Salcher M."/>
            <person name="Ghai R."/>
            <person name="Kavagutti S V."/>
        </authorList>
    </citation>
    <scope>NUCLEOTIDE SEQUENCE</scope>
</reference>
<protein>
    <submittedName>
        <fullName evidence="1">Uncharacterized protein</fullName>
    </submittedName>
</protein>
<dbReference type="EMBL" id="LR796774">
    <property type="protein sequence ID" value="CAB4165092.1"/>
    <property type="molecule type" value="Genomic_DNA"/>
</dbReference>
<name>A0A6J5P1U4_9CAUD</name>
<sequence>MKDLDFSPWAQHISSHREQRWAISIFAKLSMRGFVCQNPDAIDGGYRLEFEREECWVIVDRYASFQVNGERLGVSVYHDSKSSEFSFNSYCPSQMFSDALDMILHENE</sequence>
<proteinExistence type="predicted"/>
<accession>A0A6J5P1U4</accession>
<gene>
    <name evidence="1" type="ORF">UFOVP817_33</name>
</gene>